<dbReference type="InterPro" id="IPR001806">
    <property type="entry name" value="Small_GTPase"/>
</dbReference>
<dbReference type="GO" id="GO:0003924">
    <property type="term" value="F:GTPase activity"/>
    <property type="evidence" value="ECO:0007669"/>
    <property type="project" value="InterPro"/>
</dbReference>
<protein>
    <submittedName>
        <fullName evidence="4">Rheb</fullName>
    </submittedName>
</protein>
<proteinExistence type="predicted"/>
<dbReference type="SMART" id="SM00175">
    <property type="entry name" value="RAB"/>
    <property type="match status" value="1"/>
</dbReference>
<dbReference type="InterPro" id="IPR027417">
    <property type="entry name" value="P-loop_NTPase"/>
</dbReference>
<dbReference type="GO" id="GO:0007165">
    <property type="term" value="P:signal transduction"/>
    <property type="evidence" value="ECO:0007669"/>
    <property type="project" value="InterPro"/>
</dbReference>
<dbReference type="InterPro" id="IPR020849">
    <property type="entry name" value="Small_GTPase_Ras-type"/>
</dbReference>
<dbReference type="FunFam" id="3.40.50.300:FF:001447">
    <property type="entry name" value="Ras-related protein Rab-1B"/>
    <property type="match status" value="1"/>
</dbReference>
<dbReference type="PROSITE" id="PS51419">
    <property type="entry name" value="RAB"/>
    <property type="match status" value="1"/>
</dbReference>
<reference evidence="4" key="1">
    <citation type="submission" date="2022-11" db="UniProtKB">
        <authorList>
            <consortium name="WormBaseParasite"/>
        </authorList>
    </citation>
    <scope>IDENTIFICATION</scope>
</reference>
<keyword evidence="3" id="KW-1185">Reference proteome</keyword>
<dbReference type="PROSITE" id="PS51421">
    <property type="entry name" value="RAS"/>
    <property type="match status" value="1"/>
</dbReference>
<dbReference type="GO" id="GO:0005525">
    <property type="term" value="F:GTP binding"/>
    <property type="evidence" value="ECO:0007669"/>
    <property type="project" value="UniProtKB-KW"/>
</dbReference>
<evidence type="ECO:0000256" key="2">
    <source>
        <dbReference type="ARBA" id="ARBA00023134"/>
    </source>
</evidence>
<dbReference type="Pfam" id="PF00071">
    <property type="entry name" value="Ras"/>
    <property type="match status" value="1"/>
</dbReference>
<dbReference type="GO" id="GO:0016020">
    <property type="term" value="C:membrane"/>
    <property type="evidence" value="ECO:0007669"/>
    <property type="project" value="InterPro"/>
</dbReference>
<dbReference type="SMART" id="SM00173">
    <property type="entry name" value="RAS"/>
    <property type="match status" value="1"/>
</dbReference>
<dbReference type="NCBIfam" id="TIGR00231">
    <property type="entry name" value="small_GTP"/>
    <property type="match status" value="1"/>
</dbReference>
<evidence type="ECO:0000313" key="4">
    <source>
        <dbReference type="WBParaSite" id="ACRNAN_Path_1437.g5628.t1"/>
    </source>
</evidence>
<dbReference type="PANTHER" id="PTHR24070">
    <property type="entry name" value="RAS, DI-RAS, AND RHEB FAMILY MEMBERS OF SMALL GTPASE SUPERFAMILY"/>
    <property type="match status" value="1"/>
</dbReference>
<dbReference type="InterPro" id="IPR005225">
    <property type="entry name" value="Small_GTP-bd"/>
</dbReference>
<name>A0A914C0I8_9BILA</name>
<evidence type="ECO:0000256" key="1">
    <source>
        <dbReference type="ARBA" id="ARBA00022741"/>
    </source>
</evidence>
<keyword evidence="2" id="KW-0342">GTP-binding</keyword>
<accession>A0A914C0I8</accession>
<dbReference type="Proteomes" id="UP000887540">
    <property type="component" value="Unplaced"/>
</dbReference>
<keyword evidence="1" id="KW-0547">Nucleotide-binding</keyword>
<evidence type="ECO:0000313" key="3">
    <source>
        <dbReference type="Proteomes" id="UP000887540"/>
    </source>
</evidence>
<dbReference type="WBParaSite" id="ACRNAN_Path_1437.g5628.t1">
    <property type="protein sequence ID" value="ACRNAN_Path_1437.g5628.t1"/>
    <property type="gene ID" value="ACRNAN_Path_1437.g5628"/>
</dbReference>
<dbReference type="SMART" id="SM00174">
    <property type="entry name" value="RHO"/>
    <property type="match status" value="1"/>
</dbReference>
<organism evidence="3 4">
    <name type="scientific">Acrobeloides nanus</name>
    <dbReference type="NCBI Taxonomy" id="290746"/>
    <lineage>
        <taxon>Eukaryota</taxon>
        <taxon>Metazoa</taxon>
        <taxon>Ecdysozoa</taxon>
        <taxon>Nematoda</taxon>
        <taxon>Chromadorea</taxon>
        <taxon>Rhabditida</taxon>
        <taxon>Tylenchina</taxon>
        <taxon>Cephalobomorpha</taxon>
        <taxon>Cephaloboidea</taxon>
        <taxon>Cephalobidae</taxon>
        <taxon>Acrobeloides</taxon>
    </lineage>
</organism>
<dbReference type="Gene3D" id="3.40.50.300">
    <property type="entry name" value="P-loop containing nucleotide triphosphate hydrolases"/>
    <property type="match status" value="1"/>
</dbReference>
<sequence>MAQAPNGQNFLQRRIAVMGYPCVGKSSITMRFVFGTFPDAYDTTIEDFHEKSHKFNGKNYKLKITDTAGQQEYSLFPRSVTLDIDGYVMVYAINDRKSFEILSTIYDKIVENVGENIPILIVGNKQDLQHSSRTVSQAEGQKLAQKWNAVFMESSAKDNDNKDVIKIFDTILRSIEISKGNISAEKKDGCTIA</sequence>
<dbReference type="AlphaFoldDB" id="A0A914C0I8"/>
<dbReference type="PRINTS" id="PR00449">
    <property type="entry name" value="RASTRNSFRMNG"/>
</dbReference>
<dbReference type="SUPFAM" id="SSF52540">
    <property type="entry name" value="P-loop containing nucleoside triphosphate hydrolases"/>
    <property type="match status" value="1"/>
</dbReference>